<proteinExistence type="predicted"/>
<sequence>MDKAFLNWYTQSLGGILGLIACIWAYLNGDMAVYGHIFKNLDEIGICGFIASYILIPLCIIITILGAIESYTKNTTLSYLNKILIIATSVVGFLGSKIYFIIPSIFILFKNYSHLIFTDKNLDTEKTNSDTLKDFKIKKISYDSTKLYNISKSRRPNKNLEKTKGEMAVELLLKGADKNFICEITNLTLEELNSIEKKIN</sequence>
<reference evidence="3" key="1">
    <citation type="journal article" date="2019" name="Int. J. Syst. Evol. Microbiol.">
        <title>The Global Catalogue of Microorganisms (GCM) 10K type strain sequencing project: providing services to taxonomists for standard genome sequencing and annotation.</title>
        <authorList>
            <consortium name="The Broad Institute Genomics Platform"/>
            <consortium name="The Broad Institute Genome Sequencing Center for Infectious Disease"/>
            <person name="Wu L."/>
            <person name="Ma J."/>
        </authorList>
    </citation>
    <scope>NUCLEOTIDE SEQUENCE [LARGE SCALE GENOMIC DNA]</scope>
    <source>
        <strain evidence="3">JCM 6486</strain>
    </source>
</reference>
<dbReference type="RefSeq" id="WP_346043610.1">
    <property type="nucleotide sequence ID" value="NZ_BAAACP010000005.1"/>
</dbReference>
<feature type="transmembrane region" description="Helical" evidence="1">
    <location>
        <begin position="48"/>
        <end position="68"/>
    </location>
</feature>
<dbReference type="Proteomes" id="UP001400965">
    <property type="component" value="Unassembled WGS sequence"/>
</dbReference>
<keyword evidence="1" id="KW-0812">Transmembrane</keyword>
<accession>A0ABP3XER5</accession>
<keyword evidence="3" id="KW-1185">Reference proteome</keyword>
<evidence type="ECO:0000313" key="2">
    <source>
        <dbReference type="EMBL" id="GAA0863087.1"/>
    </source>
</evidence>
<evidence type="ECO:0000256" key="1">
    <source>
        <dbReference type="SAM" id="Phobius"/>
    </source>
</evidence>
<dbReference type="EMBL" id="BAAACP010000005">
    <property type="protein sequence ID" value="GAA0863087.1"/>
    <property type="molecule type" value="Genomic_DNA"/>
</dbReference>
<protein>
    <submittedName>
        <fullName evidence="2">Uncharacterized protein</fullName>
    </submittedName>
</protein>
<name>A0ABP3XER5_9FIRM</name>
<organism evidence="2 3">
    <name type="scientific">Paraclostridium tenue</name>
    <dbReference type="NCBI Taxonomy" id="1737"/>
    <lineage>
        <taxon>Bacteria</taxon>
        <taxon>Bacillati</taxon>
        <taxon>Bacillota</taxon>
        <taxon>Clostridia</taxon>
        <taxon>Peptostreptococcales</taxon>
        <taxon>Peptostreptococcaceae</taxon>
        <taxon>Paraclostridium</taxon>
    </lineage>
</organism>
<dbReference type="PROSITE" id="PS51257">
    <property type="entry name" value="PROKAR_LIPOPROTEIN"/>
    <property type="match status" value="1"/>
</dbReference>
<feature type="transmembrane region" description="Helical" evidence="1">
    <location>
        <begin position="6"/>
        <end position="27"/>
    </location>
</feature>
<keyword evidence="1" id="KW-0472">Membrane</keyword>
<comment type="caution">
    <text evidence="2">The sequence shown here is derived from an EMBL/GenBank/DDBJ whole genome shotgun (WGS) entry which is preliminary data.</text>
</comment>
<gene>
    <name evidence="2" type="ORF">GCM10008917_11070</name>
</gene>
<keyword evidence="1" id="KW-1133">Transmembrane helix</keyword>
<evidence type="ECO:0000313" key="3">
    <source>
        <dbReference type="Proteomes" id="UP001400965"/>
    </source>
</evidence>
<feature type="transmembrane region" description="Helical" evidence="1">
    <location>
        <begin position="83"/>
        <end position="109"/>
    </location>
</feature>